<feature type="compositionally biased region" description="Low complexity" evidence="1">
    <location>
        <begin position="644"/>
        <end position="653"/>
    </location>
</feature>
<dbReference type="Gene3D" id="3.30.420.10">
    <property type="entry name" value="Ribonuclease H-like superfamily/Ribonuclease H"/>
    <property type="match status" value="1"/>
</dbReference>
<dbReference type="Proteomes" id="UP001428341">
    <property type="component" value="Unassembled WGS sequence"/>
</dbReference>
<dbReference type="PANTHER" id="PTHR47481">
    <property type="match status" value="1"/>
</dbReference>
<dbReference type="AlphaFoldDB" id="A0AAP0QDM4"/>
<feature type="domain" description="Reverse transcriptase Ty1/copia-type" evidence="2">
    <location>
        <begin position="771"/>
        <end position="1013"/>
    </location>
</feature>
<dbReference type="InterPro" id="IPR036397">
    <property type="entry name" value="RNaseH_sf"/>
</dbReference>
<organism evidence="3 4">
    <name type="scientific">Citrus x changshan-huyou</name>
    <dbReference type="NCBI Taxonomy" id="2935761"/>
    <lineage>
        <taxon>Eukaryota</taxon>
        <taxon>Viridiplantae</taxon>
        <taxon>Streptophyta</taxon>
        <taxon>Embryophyta</taxon>
        <taxon>Tracheophyta</taxon>
        <taxon>Spermatophyta</taxon>
        <taxon>Magnoliopsida</taxon>
        <taxon>eudicotyledons</taxon>
        <taxon>Gunneridae</taxon>
        <taxon>Pentapetalae</taxon>
        <taxon>rosids</taxon>
        <taxon>malvids</taxon>
        <taxon>Sapindales</taxon>
        <taxon>Rutaceae</taxon>
        <taxon>Aurantioideae</taxon>
        <taxon>Citrus</taxon>
    </lineage>
</organism>
<feature type="compositionally biased region" description="Polar residues" evidence="1">
    <location>
        <begin position="350"/>
        <end position="361"/>
    </location>
</feature>
<proteinExistence type="predicted"/>
<keyword evidence="4" id="KW-1185">Reference proteome</keyword>
<dbReference type="Pfam" id="PF14223">
    <property type="entry name" value="Retrotran_gag_2"/>
    <property type="match status" value="1"/>
</dbReference>
<feature type="compositionally biased region" description="Low complexity" evidence="1">
    <location>
        <begin position="330"/>
        <end position="349"/>
    </location>
</feature>
<dbReference type="SUPFAM" id="SSF56672">
    <property type="entry name" value="DNA/RNA polymerases"/>
    <property type="match status" value="1"/>
</dbReference>
<name>A0AAP0QDM4_9ROSI</name>
<reference evidence="3 4" key="1">
    <citation type="submission" date="2024-05" db="EMBL/GenBank/DDBJ databases">
        <title>Haplotype-resolved chromosome-level genome assembly of Huyou (Citrus changshanensis).</title>
        <authorList>
            <person name="Miao C."/>
            <person name="Chen W."/>
            <person name="Wu Y."/>
            <person name="Wang L."/>
            <person name="Zhao S."/>
            <person name="Grierson D."/>
            <person name="Xu C."/>
            <person name="Chen K."/>
        </authorList>
    </citation>
    <scope>NUCLEOTIDE SEQUENCE [LARGE SCALE GENOMIC DNA]</scope>
    <source>
        <strain evidence="3">01-14</strain>
        <tissue evidence="3">Leaf</tissue>
    </source>
</reference>
<evidence type="ECO:0000259" key="2">
    <source>
        <dbReference type="Pfam" id="PF07727"/>
    </source>
</evidence>
<gene>
    <name evidence="3" type="ORF">WN944_026122</name>
</gene>
<dbReference type="InterPro" id="IPR043502">
    <property type="entry name" value="DNA/RNA_pol_sf"/>
</dbReference>
<evidence type="ECO:0000313" key="3">
    <source>
        <dbReference type="EMBL" id="KAK9182974.1"/>
    </source>
</evidence>
<dbReference type="PANTHER" id="PTHR47481:SF10">
    <property type="entry name" value="COPIA-LIKE POLYPROTEIN_RETROTRANSPOSON"/>
    <property type="match status" value="1"/>
</dbReference>
<comment type="caution">
    <text evidence="3">The sequence shown here is derived from an EMBL/GenBank/DDBJ whole genome shotgun (WGS) entry which is preliminary data.</text>
</comment>
<feature type="compositionally biased region" description="Polar residues" evidence="1">
    <location>
        <begin position="607"/>
        <end position="643"/>
    </location>
</feature>
<feature type="region of interest" description="Disordered" evidence="1">
    <location>
        <begin position="604"/>
        <end position="667"/>
    </location>
</feature>
<dbReference type="EMBL" id="JBCGBO010000024">
    <property type="protein sequence ID" value="KAK9182974.1"/>
    <property type="molecule type" value="Genomic_DNA"/>
</dbReference>
<evidence type="ECO:0000313" key="4">
    <source>
        <dbReference type="Proteomes" id="UP001428341"/>
    </source>
</evidence>
<accession>A0AAP0QDM4</accession>
<feature type="region of interest" description="Disordered" evidence="1">
    <location>
        <begin position="307"/>
        <end position="361"/>
    </location>
</feature>
<protein>
    <recommendedName>
        <fullName evidence="2">Reverse transcriptase Ty1/copia-type domain-containing protein</fullName>
    </recommendedName>
</protein>
<dbReference type="InterPro" id="IPR013103">
    <property type="entry name" value="RVT_2"/>
</dbReference>
<evidence type="ECO:0000256" key="1">
    <source>
        <dbReference type="SAM" id="MobiDB-lite"/>
    </source>
</evidence>
<dbReference type="Pfam" id="PF07727">
    <property type="entry name" value="RVT_2"/>
    <property type="match status" value="1"/>
</dbReference>
<sequence length="1110" mass="125143">MGNILRCLVKENPRQWENVLSQAEFAYNNVPNRSSGKSPFEVVYIRPPLHALDLVPLPKLPGMSVIADHLIDKVINVHGEFISKPNKCYNEYKLNLDFRKEYIFLEVSELAMANTFQIEPKLTIQSFHQCSSLISIKFSMNNFLLWRSQVLPLIRSLGLEHHIHDEATPPKMINIDGKEASNPEFLSWKNNDGLLMTWLRGMMCEDVLSLIVGGETSREVWLSIEEQILPATKEQESWLKNNLYSIKKGNIPIDEFLRKFKNLCDNLAAIGKPIPDDDKQFILALQNHEQTVVVHKEEEKSILDHNQAFFGQRGRGRNQRGGTHGGRGRGSQQNNGSKNAQSNAQSNQQHQPRQKNNIETNKTNQQDVIYCQICGKKSHSAAVCWDRYEYYEDEAPQALATVNLNQTDDQIYADSRATSHIINNPGKLKTIVPYKGHDKIFVGNGQGLQISHIGGQLANDSQCSFVFNSDGFFVKNKQNQVVSRRHKKGNLYALDEVNEAALSAIRGNTAESNLWHMRLGHPSIKEPSQLTTFPFYDEWLNCPNSIKIHDVVNPALSQKPLPSFQEKHMTPTQMQTPLTNYDSHVIPTVATLQEKPKDIIVAEEQSDNNSTASLNESISEEQNCNNTATSSTKVTNSDKIQTENSLSTNLTSSDRTQTEDPFSTNQKNYRDISGKLLVDFSSYTKNQPTTLSDISGNPVVDLTGPQQLQTNPSSFQNTHSMVTRQKAKNNPNLALQASQNQPTEPKTLKSALKNPIWVTAMEEEIKALHDNNTWHLVPRPIHNNVIGSKWVYRIKYKEDGTIDRYKTRLVAKGFTQISGVDFDETFSPVIKPTTIRLVMAIAVSSKWPMKQLDAKNAFLHGKLKETVYMEQPPGFKNPNLRSFVCKLNKSIYGLKQAPCTWFEYLSKALFKLGFVNSKADSSLFILQDKGVLILLLIYVDDVIITGNNSSVIQSIISTLSTNLALKDLGTLRYFLGIEIKYFQNGVFLSQIKYTQDLLSKAKMLDCTPVATPMAIKTTTNLEDSEPVNATKYRGLVSSLQYLTFTRPDITYAVNKVGQRFNDPTKADLKAVKRILRYLKGSLNYGIRFLSQSALTLYSFSDSDWAGCPEA</sequence>
<dbReference type="GO" id="GO:0003676">
    <property type="term" value="F:nucleic acid binding"/>
    <property type="evidence" value="ECO:0007669"/>
    <property type="project" value="InterPro"/>
</dbReference>